<dbReference type="Proteomes" id="UP000504615">
    <property type="component" value="Unplaced"/>
</dbReference>
<evidence type="ECO:0000313" key="4">
    <source>
        <dbReference type="RefSeq" id="XP_011640406.1"/>
    </source>
</evidence>
<reference evidence="3 4" key="1">
    <citation type="submission" date="2025-04" db="UniProtKB">
        <authorList>
            <consortium name="RefSeq"/>
        </authorList>
    </citation>
    <scope>IDENTIFICATION</scope>
</reference>
<dbReference type="KEGG" id="pbar:105429243"/>
<feature type="domain" description="WKF" evidence="1">
    <location>
        <begin position="99"/>
        <end position="160"/>
    </location>
</feature>
<organism evidence="2 4">
    <name type="scientific">Pogonomyrmex barbatus</name>
    <name type="common">red harvester ant</name>
    <dbReference type="NCBI Taxonomy" id="144034"/>
    <lineage>
        <taxon>Eukaryota</taxon>
        <taxon>Metazoa</taxon>
        <taxon>Ecdysozoa</taxon>
        <taxon>Arthropoda</taxon>
        <taxon>Hexapoda</taxon>
        <taxon>Insecta</taxon>
        <taxon>Pterygota</taxon>
        <taxon>Neoptera</taxon>
        <taxon>Endopterygota</taxon>
        <taxon>Hymenoptera</taxon>
        <taxon>Apocrita</taxon>
        <taxon>Aculeata</taxon>
        <taxon>Formicoidea</taxon>
        <taxon>Formicidae</taxon>
        <taxon>Myrmicinae</taxon>
        <taxon>Pogonomyrmex</taxon>
    </lineage>
</organism>
<name>A0A6I9WLM7_9HYME</name>
<dbReference type="RefSeq" id="XP_011640406.1">
    <property type="nucleotide sequence ID" value="XM_011642104.2"/>
</dbReference>
<keyword evidence="2" id="KW-1185">Reference proteome</keyword>
<dbReference type="Pfam" id="PF10180">
    <property type="entry name" value="WKF"/>
    <property type="match status" value="1"/>
</dbReference>
<dbReference type="InterPro" id="IPR019327">
    <property type="entry name" value="WKF"/>
</dbReference>
<protein>
    <submittedName>
        <fullName evidence="3 4">Uncharacterized protein C7orf50 homolog</fullName>
    </submittedName>
</protein>
<accession>A0A6I9WLM7</accession>
<evidence type="ECO:0000313" key="2">
    <source>
        <dbReference type="Proteomes" id="UP000504615"/>
    </source>
</evidence>
<dbReference type="OrthoDB" id="10261563at2759"/>
<dbReference type="RefSeq" id="XP_011640398.1">
    <property type="nucleotide sequence ID" value="XM_011642096.1"/>
</dbReference>
<gene>
    <name evidence="3 4" type="primary">LOC105429243</name>
</gene>
<evidence type="ECO:0000313" key="3">
    <source>
        <dbReference type="RefSeq" id="XP_011640398.1"/>
    </source>
</evidence>
<dbReference type="AlphaFoldDB" id="A0A6I9WLM7"/>
<dbReference type="PANTHER" id="PTHR22306">
    <property type="entry name" value="CHROMOSOME 7 OPEN READING FRAME 50"/>
    <property type="match status" value="1"/>
</dbReference>
<sequence length="197" mass="23507">MNNNHKTDEMFQENTLICKQKQKRKRKFRIQETVDSLTQLKEGCNDITIDKSLSRDDSNENVKIPKKLSKRQLKKQKALQVAIQKKESSRINIMQKALSYVHRWKHSKNEWKFEKLKQIWLINNLLDENSISETFFPIVLEYFKDCRGKALEILLQKAVEMIKKAEKEEDEEHKCKIMKSIAYKRARQLLQTLPTDK</sequence>
<dbReference type="PANTHER" id="PTHR22306:SF2">
    <property type="entry name" value="CHROMOSOME 7 OPEN READING FRAME 50"/>
    <property type="match status" value="1"/>
</dbReference>
<evidence type="ECO:0000259" key="1">
    <source>
        <dbReference type="Pfam" id="PF10180"/>
    </source>
</evidence>
<dbReference type="GeneID" id="105429243"/>
<proteinExistence type="predicted"/>